<accession>A0ABW3H1M1</accession>
<name>A0ABW3H1M1_9SPHN</name>
<dbReference type="Proteomes" id="UP001596977">
    <property type="component" value="Unassembled WGS sequence"/>
</dbReference>
<protein>
    <submittedName>
        <fullName evidence="1">Uncharacterized protein</fullName>
    </submittedName>
</protein>
<evidence type="ECO:0000313" key="1">
    <source>
        <dbReference type="EMBL" id="MFD0944762.1"/>
    </source>
</evidence>
<dbReference type="EMBL" id="JBHTJG010000001">
    <property type="protein sequence ID" value="MFD0944762.1"/>
    <property type="molecule type" value="Genomic_DNA"/>
</dbReference>
<organism evidence="1 2">
    <name type="scientific">Sphingomonas canadensis</name>
    <dbReference type="NCBI Taxonomy" id="1219257"/>
    <lineage>
        <taxon>Bacteria</taxon>
        <taxon>Pseudomonadati</taxon>
        <taxon>Pseudomonadota</taxon>
        <taxon>Alphaproteobacteria</taxon>
        <taxon>Sphingomonadales</taxon>
        <taxon>Sphingomonadaceae</taxon>
        <taxon>Sphingomonas</taxon>
    </lineage>
</organism>
<gene>
    <name evidence="1" type="ORF">ACFQ1E_00265</name>
</gene>
<reference evidence="2" key="1">
    <citation type="journal article" date="2019" name="Int. J. Syst. Evol. Microbiol.">
        <title>The Global Catalogue of Microorganisms (GCM) 10K type strain sequencing project: providing services to taxonomists for standard genome sequencing and annotation.</title>
        <authorList>
            <consortium name="The Broad Institute Genomics Platform"/>
            <consortium name="The Broad Institute Genome Sequencing Center for Infectious Disease"/>
            <person name="Wu L."/>
            <person name="Ma J."/>
        </authorList>
    </citation>
    <scope>NUCLEOTIDE SEQUENCE [LARGE SCALE GENOMIC DNA]</scope>
    <source>
        <strain evidence="2">CCUG 62982</strain>
    </source>
</reference>
<sequence>MLLAAASLLAAAAADPSADLALLHAFEAPCSQVADIGAARAAAPAAGWTPIDEGDDARIARLAKLGREATEGEGTVTGSVFKRTHSGRAVFLFLSRFEDGEGYWGNGCRLYDFDAAEPMDFATVKSWIGKEPTGVVESQGITRRLWEPWVSGRTFEFSYVPASSAQAHATGLSGVVLVASAIGGF</sequence>
<comment type="caution">
    <text evidence="1">The sequence shown here is derived from an EMBL/GenBank/DDBJ whole genome shotgun (WGS) entry which is preliminary data.</text>
</comment>
<proteinExistence type="predicted"/>
<evidence type="ECO:0000313" key="2">
    <source>
        <dbReference type="Proteomes" id="UP001596977"/>
    </source>
</evidence>
<keyword evidence="2" id="KW-1185">Reference proteome</keyword>
<dbReference type="RefSeq" id="WP_264942951.1">
    <property type="nucleotide sequence ID" value="NZ_JAPDRA010000001.1"/>
</dbReference>